<sequence length="325" mass="37140">MIVVLSQGILYLQDHLGNNRVVAKSDGTVIQTNHYYPFGMSFTENTHGDKQPYEYNNKELDMNNGLNLYDYGARMYDPALGRWHVVDPSSEKCYGVTPYAYCNNNPIKNIDLDGRDWYLHEATGQLYYNKDMNQNQITFNDNLYTRVGANDMLGDMKDITERSYGYKESLGLAQAHGYAINPIQYIKSEDSREQPYPMGPNKSVTLTTGKIEIVNEKYGLFSTNKKKIAGVKTETLKNKSDHIIYDIASTLLTGGKETHYIERNYITYKESKLDDKFYNAVGALYGVANTVTVGKHDYRNVHIYNNWNDYSQSTKGQGGLLKYKK</sequence>
<organism evidence="1 2">
    <name type="scientific">Bacteroides thetaiotaomicron</name>
    <dbReference type="NCBI Taxonomy" id="818"/>
    <lineage>
        <taxon>Bacteria</taxon>
        <taxon>Pseudomonadati</taxon>
        <taxon>Bacteroidota</taxon>
        <taxon>Bacteroidia</taxon>
        <taxon>Bacteroidales</taxon>
        <taxon>Bacteroidaceae</taxon>
        <taxon>Bacteroides</taxon>
    </lineage>
</organism>
<dbReference type="PANTHER" id="PTHR32305:SF15">
    <property type="entry name" value="PROTEIN RHSA-RELATED"/>
    <property type="match status" value="1"/>
</dbReference>
<dbReference type="PANTHER" id="PTHR32305">
    <property type="match status" value="1"/>
</dbReference>
<gene>
    <name evidence="1" type="ORF">ERS852557_01268</name>
</gene>
<dbReference type="Proteomes" id="UP000095541">
    <property type="component" value="Unassembled WGS sequence"/>
</dbReference>
<dbReference type="InterPro" id="IPR022385">
    <property type="entry name" value="Rhs_assc_core"/>
</dbReference>
<dbReference type="EMBL" id="CZBI01000002">
    <property type="protein sequence ID" value="CUP68361.1"/>
    <property type="molecule type" value="Genomic_DNA"/>
</dbReference>
<evidence type="ECO:0000313" key="2">
    <source>
        <dbReference type="Proteomes" id="UP000095541"/>
    </source>
</evidence>
<dbReference type="Gene3D" id="2.180.10.10">
    <property type="entry name" value="RHS repeat-associated core"/>
    <property type="match status" value="1"/>
</dbReference>
<dbReference type="NCBIfam" id="TIGR03696">
    <property type="entry name" value="Rhs_assc_core"/>
    <property type="match status" value="1"/>
</dbReference>
<dbReference type="InterPro" id="IPR050708">
    <property type="entry name" value="T6SS_VgrG/RHS"/>
</dbReference>
<dbReference type="AlphaFoldDB" id="A0A174Q8T5"/>
<reference evidence="1 2" key="1">
    <citation type="submission" date="2015-09" db="EMBL/GenBank/DDBJ databases">
        <authorList>
            <consortium name="Pathogen Informatics"/>
        </authorList>
    </citation>
    <scope>NUCLEOTIDE SEQUENCE [LARGE SCALE GENOMIC DNA]</scope>
    <source>
        <strain evidence="1 2">2789STDY5834945</strain>
    </source>
</reference>
<dbReference type="RefSeq" id="WP_081030387.1">
    <property type="nucleotide sequence ID" value="NZ_CZBI01000002.1"/>
</dbReference>
<accession>A0A174Q8T5</accession>
<proteinExistence type="predicted"/>
<evidence type="ECO:0000313" key="1">
    <source>
        <dbReference type="EMBL" id="CUP68361.1"/>
    </source>
</evidence>
<name>A0A174Q8T5_BACT4</name>
<protein>
    <submittedName>
        <fullName evidence="1">RHS repeat-associated core domain</fullName>
    </submittedName>
</protein>